<evidence type="ECO:0000313" key="3">
    <source>
        <dbReference type="Proteomes" id="UP001189616"/>
    </source>
</evidence>
<keyword evidence="3" id="KW-1185">Reference proteome</keyword>
<dbReference type="EMBL" id="CATYWO010000008">
    <property type="protein sequence ID" value="CAJ0800110.1"/>
    <property type="molecule type" value="Genomic_DNA"/>
</dbReference>
<proteinExistence type="predicted"/>
<organism evidence="2 3">
    <name type="scientific">Ralstonia condita</name>
    <dbReference type="NCBI Taxonomy" id="3058600"/>
    <lineage>
        <taxon>Bacteria</taxon>
        <taxon>Pseudomonadati</taxon>
        <taxon>Pseudomonadota</taxon>
        <taxon>Betaproteobacteria</taxon>
        <taxon>Burkholderiales</taxon>
        <taxon>Burkholderiaceae</taxon>
        <taxon>Ralstonia</taxon>
    </lineage>
</organism>
<name>A0ABM9JQ57_9RALS</name>
<reference evidence="2 3" key="1">
    <citation type="submission" date="2023-07" db="EMBL/GenBank/DDBJ databases">
        <authorList>
            <person name="Peeters C."/>
        </authorList>
    </citation>
    <scope>NUCLEOTIDE SEQUENCE [LARGE SCALE GENOMIC DNA]</scope>
    <source>
        <strain evidence="2 3">LMG 7141</strain>
    </source>
</reference>
<gene>
    <name evidence="2" type="ORF">LMG7141_03775</name>
</gene>
<accession>A0ABM9JQ57</accession>
<dbReference type="Proteomes" id="UP001189616">
    <property type="component" value="Unassembled WGS sequence"/>
</dbReference>
<feature type="region of interest" description="Disordered" evidence="1">
    <location>
        <begin position="1"/>
        <end position="29"/>
    </location>
</feature>
<evidence type="ECO:0000256" key="1">
    <source>
        <dbReference type="SAM" id="MobiDB-lite"/>
    </source>
</evidence>
<comment type="caution">
    <text evidence="2">The sequence shown here is derived from an EMBL/GenBank/DDBJ whole genome shotgun (WGS) entry which is preliminary data.</text>
</comment>
<protein>
    <submittedName>
        <fullName evidence="2">Uncharacterized protein</fullName>
    </submittedName>
</protein>
<evidence type="ECO:0000313" key="2">
    <source>
        <dbReference type="EMBL" id="CAJ0800110.1"/>
    </source>
</evidence>
<sequence length="103" mass="11285">MGKRGVTPPNPSQHGQSGHEPADPPCLIQQSDHNMTQRLDARWRSEVKEALHTVQAQLGAVPQSLSHDVLIAALTDAVWAQRAAYARVRRTLVVSPELADESM</sequence>